<keyword evidence="1" id="KW-1133">Transmembrane helix</keyword>
<dbReference type="InterPro" id="IPR025327">
    <property type="entry name" value="DUF4233"/>
</dbReference>
<comment type="caution">
    <text evidence="2">The sequence shown here is derived from an EMBL/GenBank/DDBJ whole genome shotgun (WGS) entry which is preliminary data.</text>
</comment>
<reference evidence="2 3" key="1">
    <citation type="submission" date="2019-07" db="EMBL/GenBank/DDBJ databases">
        <authorList>
            <person name="Zhou L.-Y."/>
        </authorList>
    </citation>
    <scope>NUCLEOTIDE SEQUENCE [LARGE SCALE GENOMIC DNA]</scope>
    <source>
        <strain evidence="2 3">YIM 101269</strain>
    </source>
</reference>
<keyword evidence="3" id="KW-1185">Reference proteome</keyword>
<keyword evidence="1" id="KW-0812">Transmembrane</keyword>
<feature type="transmembrane region" description="Helical" evidence="1">
    <location>
        <begin position="26"/>
        <end position="44"/>
    </location>
</feature>
<dbReference type="Proteomes" id="UP000317638">
    <property type="component" value="Unassembled WGS sequence"/>
</dbReference>
<dbReference type="Pfam" id="PF14017">
    <property type="entry name" value="DUF4233"/>
    <property type="match status" value="1"/>
</dbReference>
<organism evidence="2 3">
    <name type="scientific">Tessaracoccus rhinocerotis</name>
    <dbReference type="NCBI Taxonomy" id="1689449"/>
    <lineage>
        <taxon>Bacteria</taxon>
        <taxon>Bacillati</taxon>
        <taxon>Actinomycetota</taxon>
        <taxon>Actinomycetes</taxon>
        <taxon>Propionibacteriales</taxon>
        <taxon>Propionibacteriaceae</taxon>
        <taxon>Tessaracoccus</taxon>
    </lineage>
</organism>
<protein>
    <submittedName>
        <fullName evidence="2">DUF4233 domain-containing protein</fullName>
    </submittedName>
</protein>
<evidence type="ECO:0000256" key="1">
    <source>
        <dbReference type="SAM" id="Phobius"/>
    </source>
</evidence>
<evidence type="ECO:0000313" key="3">
    <source>
        <dbReference type="Proteomes" id="UP000317638"/>
    </source>
</evidence>
<dbReference type="AlphaFoldDB" id="A0A553K6G0"/>
<gene>
    <name evidence="2" type="ORF">FOJ82_01685</name>
</gene>
<feature type="transmembrane region" description="Helical" evidence="1">
    <location>
        <begin position="74"/>
        <end position="91"/>
    </location>
</feature>
<accession>A0A553K6G0</accession>
<name>A0A553K6G0_9ACTN</name>
<proteinExistence type="predicted"/>
<keyword evidence="1" id="KW-0472">Membrane</keyword>
<sequence length="103" mass="10983">MSVLVFEIIVFWLAFAGMVQISGVSVAAAVAWTTAASVLALLGSMGLRRGWGYWFGWAAQAAAVALGLLTPWMYAMGIVFALIWIMSFVLGKRLDNRPAGDGA</sequence>
<dbReference type="EMBL" id="VKKG01000001">
    <property type="protein sequence ID" value="TRY20285.1"/>
    <property type="molecule type" value="Genomic_DNA"/>
</dbReference>
<evidence type="ECO:0000313" key="2">
    <source>
        <dbReference type="EMBL" id="TRY20285.1"/>
    </source>
</evidence>
<dbReference type="OrthoDB" id="3267755at2"/>